<accession>A0A167CUF1</accession>
<dbReference type="InterPro" id="IPR001841">
    <property type="entry name" value="Znf_RING"/>
</dbReference>
<dbReference type="AlphaFoldDB" id="A0A167CUF1"/>
<evidence type="ECO:0000256" key="2">
    <source>
        <dbReference type="ARBA" id="ARBA00022771"/>
    </source>
</evidence>
<keyword evidence="2 4" id="KW-0863">Zinc-finger</keyword>
<evidence type="ECO:0000256" key="1">
    <source>
        <dbReference type="ARBA" id="ARBA00022723"/>
    </source>
</evidence>
<dbReference type="GeneID" id="30035573"/>
<keyword evidence="9" id="KW-1185">Reference proteome</keyword>
<evidence type="ECO:0000313" key="8">
    <source>
        <dbReference type="EMBL" id="ANB12116.1"/>
    </source>
</evidence>
<dbReference type="CDD" id="cd16457">
    <property type="entry name" value="RING-H2_BRAP2"/>
    <property type="match status" value="1"/>
</dbReference>
<dbReference type="PANTHER" id="PTHR24007:SF7">
    <property type="entry name" value="BRCA1-ASSOCIATED PROTEIN"/>
    <property type="match status" value="1"/>
</dbReference>
<evidence type="ECO:0000256" key="3">
    <source>
        <dbReference type="ARBA" id="ARBA00022833"/>
    </source>
</evidence>
<keyword evidence="3" id="KW-0862">Zinc</keyword>
<dbReference type="Pfam" id="PF13639">
    <property type="entry name" value="zf-RING_2"/>
    <property type="match status" value="1"/>
</dbReference>
<gene>
    <name evidence="8" type="primary">ETP1</name>
    <name evidence="8" type="ORF">AWJ20_354</name>
</gene>
<dbReference type="SUPFAM" id="SSF57850">
    <property type="entry name" value="RING/U-box"/>
    <property type="match status" value="2"/>
</dbReference>
<dbReference type="PANTHER" id="PTHR24007">
    <property type="entry name" value="BRCA1-ASSOCIATED PROTEIN"/>
    <property type="match status" value="1"/>
</dbReference>
<organism evidence="8 9">
    <name type="scientific">Sugiyamaella lignohabitans</name>
    <dbReference type="NCBI Taxonomy" id="796027"/>
    <lineage>
        <taxon>Eukaryota</taxon>
        <taxon>Fungi</taxon>
        <taxon>Dikarya</taxon>
        <taxon>Ascomycota</taxon>
        <taxon>Saccharomycotina</taxon>
        <taxon>Dipodascomycetes</taxon>
        <taxon>Dipodascales</taxon>
        <taxon>Trichomonascaceae</taxon>
        <taxon>Sugiyamaella</taxon>
    </lineage>
</organism>
<feature type="compositionally biased region" description="Polar residues" evidence="5">
    <location>
        <begin position="97"/>
        <end position="117"/>
    </location>
</feature>
<dbReference type="PROSITE" id="PS50271">
    <property type="entry name" value="ZF_UBP"/>
    <property type="match status" value="1"/>
</dbReference>
<feature type="region of interest" description="Disordered" evidence="5">
    <location>
        <begin position="62"/>
        <end position="165"/>
    </location>
</feature>
<evidence type="ECO:0000313" key="9">
    <source>
        <dbReference type="Proteomes" id="UP000189580"/>
    </source>
</evidence>
<dbReference type="InterPro" id="IPR011422">
    <property type="entry name" value="BRAP2/ETP1_RRM"/>
</dbReference>
<dbReference type="Gene3D" id="3.30.40.10">
    <property type="entry name" value="Zinc/RING finger domain, C3HC4 (zinc finger)"/>
    <property type="match status" value="2"/>
</dbReference>
<name>A0A167CUF1_9ASCO</name>
<dbReference type="InterPro" id="IPR013083">
    <property type="entry name" value="Znf_RING/FYVE/PHD"/>
</dbReference>
<dbReference type="SMART" id="SM00290">
    <property type="entry name" value="ZnF_UBP"/>
    <property type="match status" value="1"/>
</dbReference>
<reference evidence="8 9" key="1">
    <citation type="submission" date="2016-02" db="EMBL/GenBank/DDBJ databases">
        <title>Complete genome sequence and transcriptome regulation of the pentose utilising yeast Sugiyamaella lignohabitans.</title>
        <authorList>
            <person name="Bellasio M."/>
            <person name="Peymann A."/>
            <person name="Valli M."/>
            <person name="Sipitzky M."/>
            <person name="Graf A."/>
            <person name="Sauer M."/>
            <person name="Marx H."/>
            <person name="Mattanovich D."/>
        </authorList>
    </citation>
    <scope>NUCLEOTIDE SEQUENCE [LARGE SCALE GENOMIC DNA]</scope>
    <source>
        <strain evidence="8 9">CBS 10342</strain>
    </source>
</reference>
<dbReference type="Pfam" id="PF07576">
    <property type="entry name" value="BRAP2"/>
    <property type="match status" value="1"/>
</dbReference>
<evidence type="ECO:0000259" key="7">
    <source>
        <dbReference type="PROSITE" id="PS50271"/>
    </source>
</evidence>
<evidence type="ECO:0000256" key="5">
    <source>
        <dbReference type="SAM" id="MobiDB-lite"/>
    </source>
</evidence>
<evidence type="ECO:0000259" key="6">
    <source>
        <dbReference type="PROSITE" id="PS50089"/>
    </source>
</evidence>
<feature type="compositionally biased region" description="Basic residues" evidence="5">
    <location>
        <begin position="714"/>
        <end position="724"/>
    </location>
</feature>
<feature type="compositionally biased region" description="Basic and acidic residues" evidence="5">
    <location>
        <begin position="82"/>
        <end position="94"/>
    </location>
</feature>
<keyword evidence="1" id="KW-0479">Metal-binding</keyword>
<dbReference type="GO" id="GO:0008270">
    <property type="term" value="F:zinc ion binding"/>
    <property type="evidence" value="ECO:0007669"/>
    <property type="project" value="UniProtKB-KW"/>
</dbReference>
<dbReference type="GO" id="GO:0016567">
    <property type="term" value="P:protein ubiquitination"/>
    <property type="evidence" value="ECO:0007669"/>
    <property type="project" value="TreeGrafter"/>
</dbReference>
<dbReference type="GO" id="GO:0005737">
    <property type="term" value="C:cytoplasm"/>
    <property type="evidence" value="ECO:0007669"/>
    <property type="project" value="TreeGrafter"/>
</dbReference>
<evidence type="ECO:0000256" key="4">
    <source>
        <dbReference type="PROSITE-ProRule" id="PRU00502"/>
    </source>
</evidence>
<feature type="compositionally biased region" description="Basic and acidic residues" evidence="5">
    <location>
        <begin position="62"/>
        <end position="75"/>
    </location>
</feature>
<proteinExistence type="predicted"/>
<dbReference type="GO" id="GO:0007265">
    <property type="term" value="P:Ras protein signal transduction"/>
    <property type="evidence" value="ECO:0007669"/>
    <property type="project" value="TreeGrafter"/>
</dbReference>
<dbReference type="GO" id="GO:0061630">
    <property type="term" value="F:ubiquitin protein ligase activity"/>
    <property type="evidence" value="ECO:0007669"/>
    <property type="project" value="TreeGrafter"/>
</dbReference>
<dbReference type="PROSITE" id="PS50089">
    <property type="entry name" value="ZF_RING_2"/>
    <property type="match status" value="1"/>
</dbReference>
<feature type="region of interest" description="Disordered" evidence="5">
    <location>
        <begin position="700"/>
        <end position="724"/>
    </location>
</feature>
<dbReference type="Proteomes" id="UP000189580">
    <property type="component" value="Chromosome a"/>
</dbReference>
<protein>
    <submittedName>
        <fullName evidence="8">Etp1p</fullName>
    </submittedName>
</protein>
<dbReference type="RefSeq" id="XP_018734593.1">
    <property type="nucleotide sequence ID" value="XM_018880565.1"/>
</dbReference>
<sequence length="724" mass="79818">MVRYHIIVETDSSVDKEKNSGRIEESFQTESSGFGVKYCSWSSAAKSVGDIFLPVENWERDSSLGGQKEKERRFSEVASKVSEGRISRPGEGRLRATSLSQQQLVTGESAGNANPASGISLGPGNFLSRRRRSTLSGEARPVDPAIHIARTRKDQSGPKPGSKEYYSIHTSRDYRFGRVEIQGFDNEMASASVTSTTVAEVAQVAQVAGSSSVNDDLVPVPEAKTTATLKSTFMGYGVVRLYREQDEGEEETADTDDATVVAILAVPGYMSTGDLLEYLGEDTRKRSSHIRLVTSNGVPNRYMVLIKFLDAKFATDFYLNYNGKVFNSMEAETCHVVYVKSVQFRSPPRRGDGDEIPYLIKDPFTGIGIGAETDDKTATESSATAVSSSLVSNSASTSSAIQHNKLSSLQELPTCPVCLERMDATITGLLTILCQHTFHCQCLQKWGDSSCPVCRHTNADSYGTYEQADSSSALPALSSKCYVCEAGSNLWACLICGHVGCGRYDKAHAYDHYVATGHCFSMDITTQRVWDYSSDGYVHRLIQNQSDGKLVELPSGSSSTADGKKDIENDLSLQYTYLLTSQLESQREYYESLLAEAEGALLQYRTLDDRIDRIKQENEAKFQTDHARLLEKVKTISESVTQANRQIEEEKAFSLGLVTKVDSLVETIKQKDQEINDLNDQIRDLMFFLDAKEKLANADEDVQQGTVSVAPAPSKKKPKRKPKK</sequence>
<dbReference type="Pfam" id="PF02148">
    <property type="entry name" value="zf-UBP"/>
    <property type="match status" value="1"/>
</dbReference>
<dbReference type="InterPro" id="IPR047243">
    <property type="entry name" value="RING-H2_BRAP2"/>
</dbReference>
<feature type="domain" description="UBP-type" evidence="7">
    <location>
        <begin position="452"/>
        <end position="557"/>
    </location>
</feature>
<dbReference type="InterPro" id="IPR001607">
    <property type="entry name" value="Znf_UBP"/>
</dbReference>
<dbReference type="EMBL" id="CP014501">
    <property type="protein sequence ID" value="ANB12116.1"/>
    <property type="molecule type" value="Genomic_DNA"/>
</dbReference>
<feature type="domain" description="RING-type" evidence="6">
    <location>
        <begin position="415"/>
        <end position="455"/>
    </location>
</feature>
<dbReference type="SMART" id="SM00184">
    <property type="entry name" value="RING"/>
    <property type="match status" value="1"/>
</dbReference>
<dbReference type="OrthoDB" id="273556at2759"/>
<dbReference type="KEGG" id="slb:AWJ20_354"/>